<dbReference type="GO" id="GO:1901891">
    <property type="term" value="P:regulation of cell septum assembly"/>
    <property type="evidence" value="ECO:0007669"/>
    <property type="project" value="InterPro"/>
</dbReference>
<feature type="domain" description="Septum formation inhibitor MinC C-terminal" evidence="7">
    <location>
        <begin position="163"/>
        <end position="263"/>
    </location>
</feature>
<dbReference type="GO" id="GO:0051302">
    <property type="term" value="P:regulation of cell division"/>
    <property type="evidence" value="ECO:0007669"/>
    <property type="project" value="InterPro"/>
</dbReference>
<evidence type="ECO:0000256" key="4">
    <source>
        <dbReference type="ARBA" id="ARBA00023306"/>
    </source>
</evidence>
<name>E6PN61_9ZZZZ</name>
<dbReference type="PANTHER" id="PTHR34108:SF1">
    <property type="entry name" value="SEPTUM SITE-DETERMINING PROTEIN MINC"/>
    <property type="match status" value="1"/>
</dbReference>
<evidence type="ECO:0000259" key="8">
    <source>
        <dbReference type="Pfam" id="PF05209"/>
    </source>
</evidence>
<evidence type="ECO:0000256" key="6">
    <source>
        <dbReference type="SAM" id="MobiDB-lite"/>
    </source>
</evidence>
<comment type="caution">
    <text evidence="9">The sequence shown here is derived from an EMBL/GenBank/DDBJ whole genome shotgun (WGS) entry which is preliminary data.</text>
</comment>
<dbReference type="HAMAP" id="MF_00267">
    <property type="entry name" value="MinC"/>
    <property type="match status" value="1"/>
</dbReference>
<proteinExistence type="inferred from homology"/>
<dbReference type="Pfam" id="PF05209">
    <property type="entry name" value="MinC_N"/>
    <property type="match status" value="1"/>
</dbReference>
<evidence type="ECO:0000256" key="2">
    <source>
        <dbReference type="ARBA" id="ARBA00022618"/>
    </source>
</evidence>
<dbReference type="EMBL" id="CABM01000024">
    <property type="protein sequence ID" value="CBH96363.1"/>
    <property type="molecule type" value="Genomic_DNA"/>
</dbReference>
<accession>E6PN61</accession>
<dbReference type="Pfam" id="PF03775">
    <property type="entry name" value="MinC_C"/>
    <property type="match status" value="1"/>
</dbReference>
<feature type="compositionally biased region" description="Low complexity" evidence="6">
    <location>
        <begin position="140"/>
        <end position="155"/>
    </location>
</feature>
<protein>
    <submittedName>
        <fullName evidence="9">Putative Septum formation inhibitor MinC</fullName>
    </submittedName>
</protein>
<reference evidence="9" key="1">
    <citation type="submission" date="2009-10" db="EMBL/GenBank/DDBJ databases">
        <title>Diversity of trophic interactions inside an arsenic-rich microbial ecosystem.</title>
        <authorList>
            <person name="Bertin P.N."/>
            <person name="Heinrich-Salmeron A."/>
            <person name="Pelletier E."/>
            <person name="Goulhen-Chollet F."/>
            <person name="Arsene-Ploetze F."/>
            <person name="Gallien S."/>
            <person name="Calteau A."/>
            <person name="Vallenet D."/>
            <person name="Casiot C."/>
            <person name="Chane-Woon-Ming B."/>
            <person name="Giloteaux L."/>
            <person name="Barakat M."/>
            <person name="Bonnefoy V."/>
            <person name="Bruneel O."/>
            <person name="Chandler M."/>
            <person name="Cleiss J."/>
            <person name="Duran R."/>
            <person name="Elbaz-Poulichet F."/>
            <person name="Fonknechten N."/>
            <person name="Lauga B."/>
            <person name="Mornico D."/>
            <person name="Ortet P."/>
            <person name="Schaeffer C."/>
            <person name="Siguier P."/>
            <person name="Alexander Thil Smith A."/>
            <person name="Van Dorsselaer A."/>
            <person name="Weissenbach J."/>
            <person name="Medigue C."/>
            <person name="Le Paslier D."/>
        </authorList>
    </citation>
    <scope>NUCLEOTIDE SEQUENCE</scope>
</reference>
<evidence type="ECO:0000313" key="9">
    <source>
        <dbReference type="EMBL" id="CBH96363.1"/>
    </source>
</evidence>
<feature type="region of interest" description="Disordered" evidence="6">
    <location>
        <begin position="103"/>
        <end position="155"/>
    </location>
</feature>
<dbReference type="PANTHER" id="PTHR34108">
    <property type="entry name" value="SEPTUM SITE-DETERMINING PROTEIN MINC"/>
    <property type="match status" value="1"/>
</dbReference>
<dbReference type="GO" id="GO:0000917">
    <property type="term" value="P:division septum assembly"/>
    <property type="evidence" value="ECO:0007669"/>
    <property type="project" value="UniProtKB-KW"/>
</dbReference>
<dbReference type="AlphaFoldDB" id="E6PN61"/>
<dbReference type="Gene3D" id="3.30.70.260">
    <property type="match status" value="1"/>
</dbReference>
<keyword evidence="2" id="KW-0132">Cell division</keyword>
<keyword evidence="4" id="KW-0131">Cell cycle</keyword>
<evidence type="ECO:0000256" key="3">
    <source>
        <dbReference type="ARBA" id="ARBA00023210"/>
    </source>
</evidence>
<comment type="similarity">
    <text evidence="1">Belongs to the MinC family.</text>
</comment>
<dbReference type="InterPro" id="IPR005526">
    <property type="entry name" value="Septum_form_inhib_MinC_C"/>
</dbReference>
<dbReference type="InterPro" id="IPR036145">
    <property type="entry name" value="MinC_C_sf"/>
</dbReference>
<dbReference type="InterPro" id="IPR007874">
    <property type="entry name" value="MinC_N"/>
</dbReference>
<comment type="function">
    <text evidence="5">Cell division inhibitor that blocks the formation of polar Z ring septums. Rapidly oscillates between the poles of the cell to destabilize FtsZ filaments that have formed before they mature into polar Z rings. Prevents FtsZ polymerization.</text>
</comment>
<evidence type="ECO:0000256" key="1">
    <source>
        <dbReference type="ARBA" id="ARBA00006291"/>
    </source>
</evidence>
<dbReference type="NCBIfam" id="TIGR01222">
    <property type="entry name" value="minC"/>
    <property type="match status" value="1"/>
</dbReference>
<feature type="compositionally biased region" description="Low complexity" evidence="6">
    <location>
        <begin position="111"/>
        <end position="133"/>
    </location>
</feature>
<dbReference type="InterPro" id="IPR013033">
    <property type="entry name" value="MinC"/>
</dbReference>
<dbReference type="Gene3D" id="2.160.20.70">
    <property type="match status" value="1"/>
</dbReference>
<evidence type="ECO:0000256" key="5">
    <source>
        <dbReference type="ARBA" id="ARBA00025606"/>
    </source>
</evidence>
<dbReference type="SUPFAM" id="SSF63848">
    <property type="entry name" value="Cell-division inhibitor MinC, C-terminal domain"/>
    <property type="match status" value="1"/>
</dbReference>
<gene>
    <name evidence="9" type="ORF">CARN2_2304</name>
</gene>
<feature type="domain" description="Septum formation inhibitor MinC N-terminal" evidence="8">
    <location>
        <begin position="9"/>
        <end position="80"/>
    </location>
</feature>
<keyword evidence="3" id="KW-0717">Septation</keyword>
<sequence>MSTRKSSLFDLRAGAVDALHLALKTADMAALQAALQQRFDAAPEFFAGDAVVLDLRRLDDDARLDVNALATWLTGLRLRPIGVVANDAQADWAAAALPRLDTHAAPRKPPAADAAEAADSSRAAPQPGSAAPGTAPPSAQPAATAGAAQPQAHAEPAHATLLIDKPLRSGQRVYTPGDLIVLDVVSHGAEIIAGGNIHVYAPLRGRALAGAHGAEGARIFSTCFEPELVAIAGVYRTADQTLPDSIKGKPAHVLLDGNALRIEALKLK</sequence>
<dbReference type="InterPro" id="IPR016098">
    <property type="entry name" value="CAP/MinC_C"/>
</dbReference>
<dbReference type="GO" id="GO:0000902">
    <property type="term" value="P:cell morphogenesis"/>
    <property type="evidence" value="ECO:0007669"/>
    <property type="project" value="InterPro"/>
</dbReference>
<organism evidence="9">
    <name type="scientific">mine drainage metagenome</name>
    <dbReference type="NCBI Taxonomy" id="410659"/>
    <lineage>
        <taxon>unclassified sequences</taxon>
        <taxon>metagenomes</taxon>
        <taxon>ecological metagenomes</taxon>
    </lineage>
</organism>
<evidence type="ECO:0000259" key="7">
    <source>
        <dbReference type="Pfam" id="PF03775"/>
    </source>
</evidence>